<feature type="region of interest" description="Disordered" evidence="1">
    <location>
        <begin position="409"/>
        <end position="536"/>
    </location>
</feature>
<feature type="compositionally biased region" description="Acidic residues" evidence="1">
    <location>
        <begin position="421"/>
        <end position="438"/>
    </location>
</feature>
<evidence type="ECO:0000256" key="1">
    <source>
        <dbReference type="SAM" id="MobiDB-lite"/>
    </source>
</evidence>
<evidence type="ECO:0000313" key="3">
    <source>
        <dbReference type="Proteomes" id="UP000800082"/>
    </source>
</evidence>
<keyword evidence="3" id="KW-1185">Reference proteome</keyword>
<protein>
    <submittedName>
        <fullName evidence="2">Uncharacterized protein</fullName>
    </submittedName>
</protein>
<feature type="compositionally biased region" description="Polar residues" evidence="1">
    <location>
        <begin position="460"/>
        <end position="471"/>
    </location>
</feature>
<feature type="compositionally biased region" description="Basic and acidic residues" evidence="1">
    <location>
        <begin position="279"/>
        <end position="294"/>
    </location>
</feature>
<dbReference type="RefSeq" id="XP_033450582.1">
    <property type="nucleotide sequence ID" value="XM_033589468.1"/>
</dbReference>
<dbReference type="Proteomes" id="UP000800082">
    <property type="component" value="Unassembled WGS sequence"/>
</dbReference>
<name>A0A6A5RT76_9PLEO</name>
<feature type="compositionally biased region" description="Basic and acidic residues" evidence="1">
    <location>
        <begin position="30"/>
        <end position="55"/>
    </location>
</feature>
<organism evidence="2 3">
    <name type="scientific">Didymella exigua CBS 183.55</name>
    <dbReference type="NCBI Taxonomy" id="1150837"/>
    <lineage>
        <taxon>Eukaryota</taxon>
        <taxon>Fungi</taxon>
        <taxon>Dikarya</taxon>
        <taxon>Ascomycota</taxon>
        <taxon>Pezizomycotina</taxon>
        <taxon>Dothideomycetes</taxon>
        <taxon>Pleosporomycetidae</taxon>
        <taxon>Pleosporales</taxon>
        <taxon>Pleosporineae</taxon>
        <taxon>Didymellaceae</taxon>
        <taxon>Didymella</taxon>
    </lineage>
</organism>
<feature type="compositionally biased region" description="Basic and acidic residues" evidence="1">
    <location>
        <begin position="327"/>
        <end position="340"/>
    </location>
</feature>
<feature type="region of interest" description="Disordered" evidence="1">
    <location>
        <begin position="30"/>
        <end position="71"/>
    </location>
</feature>
<reference evidence="2" key="1">
    <citation type="journal article" date="2020" name="Stud. Mycol.">
        <title>101 Dothideomycetes genomes: a test case for predicting lifestyles and emergence of pathogens.</title>
        <authorList>
            <person name="Haridas S."/>
            <person name="Albert R."/>
            <person name="Binder M."/>
            <person name="Bloem J."/>
            <person name="Labutti K."/>
            <person name="Salamov A."/>
            <person name="Andreopoulos B."/>
            <person name="Baker S."/>
            <person name="Barry K."/>
            <person name="Bills G."/>
            <person name="Bluhm B."/>
            <person name="Cannon C."/>
            <person name="Castanera R."/>
            <person name="Culley D."/>
            <person name="Daum C."/>
            <person name="Ezra D."/>
            <person name="Gonzalez J."/>
            <person name="Henrissat B."/>
            <person name="Kuo A."/>
            <person name="Liang C."/>
            <person name="Lipzen A."/>
            <person name="Lutzoni F."/>
            <person name="Magnuson J."/>
            <person name="Mondo S."/>
            <person name="Nolan M."/>
            <person name="Ohm R."/>
            <person name="Pangilinan J."/>
            <person name="Park H.-J."/>
            <person name="Ramirez L."/>
            <person name="Alfaro M."/>
            <person name="Sun H."/>
            <person name="Tritt A."/>
            <person name="Yoshinaga Y."/>
            <person name="Zwiers L.-H."/>
            <person name="Turgeon B."/>
            <person name="Goodwin S."/>
            <person name="Spatafora J."/>
            <person name="Crous P."/>
            <person name="Grigoriev I."/>
        </authorList>
    </citation>
    <scope>NUCLEOTIDE SEQUENCE</scope>
    <source>
        <strain evidence="2">CBS 183.55</strain>
    </source>
</reference>
<evidence type="ECO:0000313" key="2">
    <source>
        <dbReference type="EMBL" id="KAF1930334.1"/>
    </source>
</evidence>
<gene>
    <name evidence="2" type="ORF">M421DRAFT_3410</name>
</gene>
<proteinExistence type="predicted"/>
<feature type="region of interest" description="Disordered" evidence="1">
    <location>
        <begin position="273"/>
        <end position="365"/>
    </location>
</feature>
<dbReference type="AlphaFoldDB" id="A0A6A5RT76"/>
<sequence>MQKKIDGWKKSLGRTVGRRIDREVAVELEKKEDVDGRPQRHQDQKVKVKADERPPARSKKNGSWKTSLKRSIGRALGRDVRRVLRTQDGHELEGRRVAEEKAAEDGNADGDCAEVARPLRLRVRRLRAPWGSAHDGNGDDGQRTLDTSDTALHDGDSNAAHIGFPHLLHVQPRGDARFATWSPGRSPFWCCGQESGGVGLHSSPLGEKIRHSPVLTHASGDLWFRASRADGADNERSAGSTDVGTDDSESLFTWPSSADPGLLEAVTFQPVPGLGTRGLEQDQDRQVGDVREEEFGIEVASTGEEDRGIDAGDADALQPAPSASHSSEVDASRAVAHDQIHAGAPEGEDEEKKFGHLPAQPPPKLRLHHSLSRIENLRARNLYMRRPRPRLTHAEVQERVGRIDALLAGVPRMTPNNDGDLQAEEEEEVRDEGPEEDSPPERMIGQTLLDAARSARWARQSPTPSIAQPATSELPAVLQYQPATSASRSRAPAPGDWLKSRLPNTSKQNRDLGSLYPGEPRGEASTTPQPTGMNVGLRTMYSFPGQPRDVGVDSREEPEARAEKVRNWVAEWRERKSANEVVDGPSAIDGPGVALPESSKPRSSVQENAGESGALAACGGENVKGLVGHTGKIVVDGCTYPARLRDEYRSPPHVELAQFKHAQAKFASIDSTGGDIKYIQPGPRGLEQSEEMTLRASTEGRSGSTDSVVTTIWRGAGAEDDLARNGGERSCFWLSD</sequence>
<dbReference type="EMBL" id="ML978963">
    <property type="protein sequence ID" value="KAF1930334.1"/>
    <property type="molecule type" value="Genomic_DNA"/>
</dbReference>
<accession>A0A6A5RT76</accession>
<feature type="region of interest" description="Disordered" evidence="1">
    <location>
        <begin position="130"/>
        <end position="152"/>
    </location>
</feature>
<dbReference type="GeneID" id="54347115"/>
<feature type="compositionally biased region" description="Basic residues" evidence="1">
    <location>
        <begin position="56"/>
        <end position="71"/>
    </location>
</feature>
<feature type="region of interest" description="Disordered" evidence="1">
    <location>
        <begin position="582"/>
        <end position="608"/>
    </location>
</feature>
<feature type="compositionally biased region" description="Low complexity" evidence="1">
    <location>
        <begin position="482"/>
        <end position="494"/>
    </location>
</feature>